<reference evidence="2 3" key="2">
    <citation type="journal article" date="2023" name="ChemBioChem">
        <title>Acyltransferase Domain Exchange between Two Independent Type I Polyketide Synthases in the Same Producer Strain of Macrolide Antibiotics.</title>
        <authorList>
            <person name="Kudo F."/>
            <person name="Kishikawa K."/>
            <person name="Tsuboi K."/>
            <person name="Kido T."/>
            <person name="Usui T."/>
            <person name="Hashimoto J."/>
            <person name="Shin-Ya K."/>
            <person name="Miyanaga A."/>
            <person name="Eguchi T."/>
        </authorList>
    </citation>
    <scope>NUCLEOTIDE SEQUENCE [LARGE SCALE GENOMIC DNA]</scope>
    <source>
        <strain evidence="2 3">A-8890</strain>
    </source>
</reference>
<evidence type="ECO:0000313" key="2">
    <source>
        <dbReference type="EMBL" id="BBC30435.1"/>
    </source>
</evidence>
<evidence type="ECO:0000313" key="3">
    <source>
        <dbReference type="Proteomes" id="UP001321542"/>
    </source>
</evidence>
<evidence type="ECO:0000259" key="1">
    <source>
        <dbReference type="Pfam" id="PF02254"/>
    </source>
</evidence>
<dbReference type="Gene3D" id="3.40.50.720">
    <property type="entry name" value="NAD(P)-binding Rossmann-like Domain"/>
    <property type="match status" value="1"/>
</dbReference>
<organism evidence="2 3">
    <name type="scientific">Streptomyces graminofaciens</name>
    <dbReference type="NCBI Taxonomy" id="68212"/>
    <lineage>
        <taxon>Bacteria</taxon>
        <taxon>Bacillati</taxon>
        <taxon>Actinomycetota</taxon>
        <taxon>Actinomycetes</taxon>
        <taxon>Kitasatosporales</taxon>
        <taxon>Streptomycetaceae</taxon>
        <taxon>Streptomyces</taxon>
    </lineage>
</organism>
<sequence>MAPWQPENARPERVLILGWNRRASLIVDQLGRYAARGSVIAAVADRKEVTAEQVRDIGAHFVPWLTITFRPGDVTRPETLRCLEIDSYDSVVVLGPDLVPGQQPDEADNRTLVTLLVLAAT</sequence>
<protein>
    <recommendedName>
        <fullName evidence="1">RCK N-terminal domain-containing protein</fullName>
    </recommendedName>
</protein>
<feature type="domain" description="RCK N-terminal" evidence="1">
    <location>
        <begin position="14"/>
        <end position="96"/>
    </location>
</feature>
<dbReference type="EMBL" id="AP018448">
    <property type="protein sequence ID" value="BBC30435.1"/>
    <property type="molecule type" value="Genomic_DNA"/>
</dbReference>
<dbReference type="RefSeq" id="WP_286249028.1">
    <property type="nucleotide sequence ID" value="NZ_AP018448.1"/>
</dbReference>
<dbReference type="Pfam" id="PF02254">
    <property type="entry name" value="TrkA_N"/>
    <property type="match status" value="1"/>
</dbReference>
<accession>A0ABM7F3P3</accession>
<dbReference type="Proteomes" id="UP001321542">
    <property type="component" value="Chromosome"/>
</dbReference>
<gene>
    <name evidence="2" type="ORF">SGFS_017290</name>
</gene>
<keyword evidence="3" id="KW-1185">Reference proteome</keyword>
<dbReference type="SUPFAM" id="SSF51735">
    <property type="entry name" value="NAD(P)-binding Rossmann-fold domains"/>
    <property type="match status" value="1"/>
</dbReference>
<dbReference type="InterPro" id="IPR003148">
    <property type="entry name" value="RCK_N"/>
</dbReference>
<reference evidence="2 3" key="1">
    <citation type="journal article" date="2010" name="ChemBioChem">
        <title>Cloning and characterization of the biosynthetic gene cluster of 16-membered macrolide antibiotic FD-891: involvement of a dual functional cytochrome P450 monooxygenase catalyzing epoxidation and hydroxylation.</title>
        <authorList>
            <person name="Kudo F."/>
            <person name="Motegi A."/>
            <person name="Mizoue K."/>
            <person name="Eguchi T."/>
        </authorList>
    </citation>
    <scope>NUCLEOTIDE SEQUENCE [LARGE SCALE GENOMIC DNA]</scope>
    <source>
        <strain evidence="2 3">A-8890</strain>
    </source>
</reference>
<dbReference type="InterPro" id="IPR036291">
    <property type="entry name" value="NAD(P)-bd_dom_sf"/>
</dbReference>
<name>A0ABM7F3P3_9ACTN</name>
<proteinExistence type="predicted"/>